<dbReference type="AlphaFoldDB" id="A0AAV5FK68"/>
<sequence>MLLGPHNAKFSQDGNIVALSLDRNGLGCRLLTKKQFIYGRFRVSSKASPGNSAGTVTTLYVSTDVNKQKNEEIDFEFIGNVAGQPYTFHTNLYAPNVGNKEVEFQPWFDPTTSFHIYTISWSSSMVV</sequence>
<dbReference type="SUPFAM" id="SSF49899">
    <property type="entry name" value="Concanavalin A-like lectins/glucanases"/>
    <property type="match status" value="1"/>
</dbReference>
<dbReference type="Pfam" id="PF00722">
    <property type="entry name" value="Glyco_hydro_16"/>
    <property type="match status" value="1"/>
</dbReference>
<dbReference type="EMBL" id="BQKI01000088">
    <property type="protein sequence ID" value="GJN35381.1"/>
    <property type="molecule type" value="Genomic_DNA"/>
</dbReference>
<keyword evidence="1" id="KW-0378">Hydrolase</keyword>
<dbReference type="PANTHER" id="PTHR31062">
    <property type="entry name" value="XYLOGLUCAN ENDOTRANSGLUCOSYLASE/HYDROLASE PROTEIN 8-RELATED"/>
    <property type="match status" value="1"/>
</dbReference>
<dbReference type="GO" id="GO:0005975">
    <property type="term" value="P:carbohydrate metabolic process"/>
    <property type="evidence" value="ECO:0007669"/>
    <property type="project" value="InterPro"/>
</dbReference>
<dbReference type="PROSITE" id="PS01034">
    <property type="entry name" value="GH16_1"/>
    <property type="match status" value="1"/>
</dbReference>
<reference evidence="4" key="1">
    <citation type="journal article" date="2018" name="DNA Res.">
        <title>Multiple hybrid de novo genome assembly of finger millet, an orphan allotetraploid crop.</title>
        <authorList>
            <person name="Hatakeyama M."/>
            <person name="Aluri S."/>
            <person name="Balachadran M.T."/>
            <person name="Sivarajan S.R."/>
            <person name="Patrignani A."/>
            <person name="Gruter S."/>
            <person name="Poveda L."/>
            <person name="Shimizu-Inatsugi R."/>
            <person name="Baeten J."/>
            <person name="Francoijs K.J."/>
            <person name="Nataraja K.N."/>
            <person name="Reddy Y.A.N."/>
            <person name="Phadnis S."/>
            <person name="Ravikumar R.L."/>
            <person name="Schlapbach R."/>
            <person name="Sreeman S.M."/>
            <person name="Shimizu K.K."/>
        </authorList>
    </citation>
    <scope>NUCLEOTIDE SEQUENCE</scope>
</reference>
<dbReference type="InterPro" id="IPR044791">
    <property type="entry name" value="Beta-glucanase/XTH"/>
</dbReference>
<protein>
    <recommendedName>
        <fullName evidence="3">GH16 domain-containing protein</fullName>
    </recommendedName>
</protein>
<dbReference type="PROSITE" id="PS51762">
    <property type="entry name" value="GH16_2"/>
    <property type="match status" value="1"/>
</dbReference>
<dbReference type="InterPro" id="IPR008263">
    <property type="entry name" value="GH16_AS"/>
</dbReference>
<evidence type="ECO:0000256" key="1">
    <source>
        <dbReference type="ARBA" id="ARBA00022801"/>
    </source>
</evidence>
<organism evidence="4 5">
    <name type="scientific">Eleusine coracana subsp. coracana</name>
    <dbReference type="NCBI Taxonomy" id="191504"/>
    <lineage>
        <taxon>Eukaryota</taxon>
        <taxon>Viridiplantae</taxon>
        <taxon>Streptophyta</taxon>
        <taxon>Embryophyta</taxon>
        <taxon>Tracheophyta</taxon>
        <taxon>Spermatophyta</taxon>
        <taxon>Magnoliopsida</taxon>
        <taxon>Liliopsida</taxon>
        <taxon>Poales</taxon>
        <taxon>Poaceae</taxon>
        <taxon>PACMAD clade</taxon>
        <taxon>Chloridoideae</taxon>
        <taxon>Cynodonteae</taxon>
        <taxon>Eleusininae</taxon>
        <taxon>Eleusine</taxon>
    </lineage>
</organism>
<evidence type="ECO:0000313" key="4">
    <source>
        <dbReference type="EMBL" id="GJN35381.1"/>
    </source>
</evidence>
<dbReference type="InterPro" id="IPR013320">
    <property type="entry name" value="ConA-like_dom_sf"/>
</dbReference>
<evidence type="ECO:0000313" key="5">
    <source>
        <dbReference type="Proteomes" id="UP001054889"/>
    </source>
</evidence>
<comment type="caution">
    <text evidence="4">The sequence shown here is derived from an EMBL/GenBank/DDBJ whole genome shotgun (WGS) entry which is preliminary data.</text>
</comment>
<gene>
    <name evidence="4" type="primary">gb24152</name>
    <name evidence="4" type="ORF">PR202_gb24152</name>
</gene>
<dbReference type="GO" id="GO:0004553">
    <property type="term" value="F:hydrolase activity, hydrolyzing O-glycosyl compounds"/>
    <property type="evidence" value="ECO:0007669"/>
    <property type="project" value="InterPro"/>
</dbReference>
<evidence type="ECO:0000259" key="3">
    <source>
        <dbReference type="PROSITE" id="PS51762"/>
    </source>
</evidence>
<keyword evidence="5" id="KW-1185">Reference proteome</keyword>
<reference evidence="4" key="2">
    <citation type="submission" date="2021-12" db="EMBL/GenBank/DDBJ databases">
        <title>Resequencing data analysis of finger millet.</title>
        <authorList>
            <person name="Hatakeyama M."/>
            <person name="Aluri S."/>
            <person name="Balachadran M.T."/>
            <person name="Sivarajan S.R."/>
            <person name="Poveda L."/>
            <person name="Shimizu-Inatsugi R."/>
            <person name="Schlapbach R."/>
            <person name="Sreeman S.M."/>
            <person name="Shimizu K.K."/>
        </authorList>
    </citation>
    <scope>NUCLEOTIDE SEQUENCE</scope>
</reference>
<proteinExistence type="predicted"/>
<name>A0AAV5FK68_ELECO</name>
<dbReference type="Gene3D" id="2.60.120.200">
    <property type="match status" value="1"/>
</dbReference>
<keyword evidence="2" id="KW-0326">Glycosidase</keyword>
<feature type="domain" description="GH16" evidence="3">
    <location>
        <begin position="1"/>
        <end position="127"/>
    </location>
</feature>
<evidence type="ECO:0000256" key="2">
    <source>
        <dbReference type="ARBA" id="ARBA00023295"/>
    </source>
</evidence>
<dbReference type="InterPro" id="IPR000757">
    <property type="entry name" value="Beta-glucanase-like"/>
</dbReference>
<accession>A0AAV5FK68</accession>
<dbReference type="Proteomes" id="UP001054889">
    <property type="component" value="Unassembled WGS sequence"/>
</dbReference>